<evidence type="ECO:0000256" key="4">
    <source>
        <dbReference type="ARBA" id="ARBA00022801"/>
    </source>
</evidence>
<evidence type="ECO:0000256" key="2">
    <source>
        <dbReference type="ARBA" id="ARBA00022670"/>
    </source>
</evidence>
<evidence type="ECO:0000256" key="7">
    <source>
        <dbReference type="ARBA" id="ARBA00036320"/>
    </source>
</evidence>
<dbReference type="InterPro" id="IPR050430">
    <property type="entry name" value="Peptidase_S1"/>
</dbReference>
<dbReference type="InterPro" id="IPR009003">
    <property type="entry name" value="Peptidase_S1_PA"/>
</dbReference>
<evidence type="ECO:0000313" key="12">
    <source>
        <dbReference type="Proteomes" id="UP000635245"/>
    </source>
</evidence>
<dbReference type="Proteomes" id="UP000635245">
    <property type="component" value="Unassembled WGS sequence"/>
</dbReference>
<keyword evidence="12" id="KW-1185">Reference proteome</keyword>
<evidence type="ECO:0000259" key="10">
    <source>
        <dbReference type="PROSITE" id="PS50240"/>
    </source>
</evidence>
<dbReference type="InterPro" id="IPR001254">
    <property type="entry name" value="Trypsin_dom"/>
</dbReference>
<dbReference type="PANTHER" id="PTHR24276">
    <property type="entry name" value="POLYSERASE-RELATED"/>
    <property type="match status" value="1"/>
</dbReference>
<dbReference type="InterPro" id="IPR001314">
    <property type="entry name" value="Peptidase_S1A"/>
</dbReference>
<keyword evidence="6" id="KW-1015">Disulfide bond</keyword>
<dbReference type="InterPro" id="IPR033116">
    <property type="entry name" value="TRYPSIN_SER"/>
</dbReference>
<dbReference type="GO" id="GO:0004252">
    <property type="term" value="F:serine-type endopeptidase activity"/>
    <property type="evidence" value="ECO:0007669"/>
    <property type="project" value="UniProtKB-EC"/>
</dbReference>
<dbReference type="FunFam" id="2.40.10.10:FF:000372">
    <property type="entry name" value="Myeloblastin"/>
    <property type="match status" value="1"/>
</dbReference>
<dbReference type="GO" id="GO:0006508">
    <property type="term" value="P:proteolysis"/>
    <property type="evidence" value="ECO:0007669"/>
    <property type="project" value="UniProtKB-KW"/>
</dbReference>
<feature type="chain" id="PRO_5038821340" description="trypsin" evidence="9">
    <location>
        <begin position="30"/>
        <end position="263"/>
    </location>
</feature>
<dbReference type="EC" id="3.4.21.4" evidence="8"/>
<dbReference type="Pfam" id="PF00089">
    <property type="entry name" value="Trypsin"/>
    <property type="match status" value="1"/>
</dbReference>
<reference evidence="11" key="1">
    <citation type="submission" date="2020-12" db="EMBL/GenBank/DDBJ databases">
        <title>Prauserella sp. ASG 168, a novel actinomycete isolated from cave rock.</title>
        <authorList>
            <person name="Suriyachadkun C."/>
        </authorList>
    </citation>
    <scope>NUCLEOTIDE SEQUENCE</scope>
    <source>
        <strain evidence="11">ASG 168</strain>
    </source>
</reference>
<keyword evidence="4" id="KW-0378">Hydrolase</keyword>
<dbReference type="InterPro" id="IPR006311">
    <property type="entry name" value="TAT_signal"/>
</dbReference>
<evidence type="ECO:0000256" key="5">
    <source>
        <dbReference type="ARBA" id="ARBA00022825"/>
    </source>
</evidence>
<feature type="signal peptide" evidence="9">
    <location>
        <begin position="1"/>
        <end position="29"/>
    </location>
</feature>
<dbReference type="CDD" id="cd00190">
    <property type="entry name" value="Tryp_SPc"/>
    <property type="match status" value="1"/>
</dbReference>
<protein>
    <recommendedName>
        <fullName evidence="8">trypsin</fullName>
        <ecNumber evidence="8">3.4.21.4</ecNumber>
    </recommendedName>
</protein>
<dbReference type="SUPFAM" id="SSF50494">
    <property type="entry name" value="Trypsin-like serine proteases"/>
    <property type="match status" value="1"/>
</dbReference>
<gene>
    <name evidence="11" type="ORF">JHE00_31040</name>
</gene>
<dbReference type="SMART" id="SM00020">
    <property type="entry name" value="Tryp_SPc"/>
    <property type="match status" value="1"/>
</dbReference>
<evidence type="ECO:0000313" key="11">
    <source>
        <dbReference type="EMBL" id="MBK1788787.1"/>
    </source>
</evidence>
<dbReference type="AlphaFoldDB" id="A0A934V7N9"/>
<dbReference type="PROSITE" id="PS51318">
    <property type="entry name" value="TAT"/>
    <property type="match status" value="1"/>
</dbReference>
<comment type="catalytic activity">
    <reaction evidence="7">
        <text>Preferential cleavage: Arg-|-Xaa, Lys-|-Xaa.</text>
        <dbReference type="EC" id="3.4.21.4"/>
    </reaction>
</comment>
<accession>A0A934V7N9</accession>
<name>A0A934V7N9_9PSEU</name>
<comment type="caution">
    <text evidence="11">The sequence shown here is derived from an EMBL/GenBank/DDBJ whole genome shotgun (WGS) entry which is preliminary data.</text>
</comment>
<keyword evidence="2 11" id="KW-0645">Protease</keyword>
<sequence>MTITRRVRVLVAGCAGAALLSGGAAPAAAISGGEEATGAYPFMASLQQRADGEHFCGGTLVAPQWILTAKHCLVDGEGERTDPTSITVRLGSNDRTQGGEVRHGERIEASAGGEIYGQDVALLRLDAPVTATPAALPSTELEPGEEVRALGWGSHELPENPGDPWPPLPERLRQLDTSILDPDRCPGLSGEPMADNELCMSSLPGEGKWPQTTRTGDSGGPLLTQVDGEWTVHGTCSRGVPDQHGIFGSVHDSREWILSMIGG</sequence>
<feature type="domain" description="Peptidase S1" evidence="10">
    <location>
        <begin position="30"/>
        <end position="262"/>
    </location>
</feature>
<evidence type="ECO:0000256" key="1">
    <source>
        <dbReference type="ARBA" id="ARBA00007664"/>
    </source>
</evidence>
<proteinExistence type="inferred from homology"/>
<dbReference type="PROSITE" id="PS50240">
    <property type="entry name" value="TRYPSIN_DOM"/>
    <property type="match status" value="1"/>
</dbReference>
<dbReference type="PANTHER" id="PTHR24276:SF97">
    <property type="entry name" value="GH13245P2-RELATED"/>
    <property type="match status" value="1"/>
</dbReference>
<evidence type="ECO:0000256" key="6">
    <source>
        <dbReference type="ARBA" id="ARBA00023157"/>
    </source>
</evidence>
<dbReference type="PROSITE" id="PS00135">
    <property type="entry name" value="TRYPSIN_SER"/>
    <property type="match status" value="1"/>
</dbReference>
<evidence type="ECO:0000256" key="9">
    <source>
        <dbReference type="SAM" id="SignalP"/>
    </source>
</evidence>
<evidence type="ECO:0000256" key="3">
    <source>
        <dbReference type="ARBA" id="ARBA00022757"/>
    </source>
</evidence>
<keyword evidence="9" id="KW-0732">Signal</keyword>
<keyword evidence="5" id="KW-0720">Serine protease</keyword>
<dbReference type="EMBL" id="JAENJH010000011">
    <property type="protein sequence ID" value="MBK1788787.1"/>
    <property type="molecule type" value="Genomic_DNA"/>
</dbReference>
<comment type="similarity">
    <text evidence="1">Belongs to the peptidase S1 family.</text>
</comment>
<dbReference type="Gene3D" id="2.40.10.10">
    <property type="entry name" value="Trypsin-like serine proteases"/>
    <property type="match status" value="1"/>
</dbReference>
<dbReference type="PRINTS" id="PR00722">
    <property type="entry name" value="CHYMOTRYPSIN"/>
</dbReference>
<evidence type="ECO:0000256" key="8">
    <source>
        <dbReference type="ARBA" id="ARBA00038868"/>
    </source>
</evidence>
<keyword evidence="3" id="KW-0222">Digestion</keyword>
<organism evidence="11 12">
    <name type="scientific">Prauserella cavernicola</name>
    <dbReference type="NCBI Taxonomy" id="2800127"/>
    <lineage>
        <taxon>Bacteria</taxon>
        <taxon>Bacillati</taxon>
        <taxon>Actinomycetota</taxon>
        <taxon>Actinomycetes</taxon>
        <taxon>Pseudonocardiales</taxon>
        <taxon>Pseudonocardiaceae</taxon>
        <taxon>Prauserella</taxon>
    </lineage>
</organism>
<dbReference type="RefSeq" id="WP_200325035.1">
    <property type="nucleotide sequence ID" value="NZ_JAENJH010000011.1"/>
</dbReference>
<dbReference type="InterPro" id="IPR043504">
    <property type="entry name" value="Peptidase_S1_PA_chymotrypsin"/>
</dbReference>